<dbReference type="Proteomes" id="UP000059188">
    <property type="component" value="Unassembled WGS sequence"/>
</dbReference>
<dbReference type="InterPro" id="IPR019623">
    <property type="entry name" value="Rot1"/>
</dbReference>
<feature type="signal peptide" evidence="10">
    <location>
        <begin position="1"/>
        <end position="18"/>
    </location>
</feature>
<evidence type="ECO:0000256" key="3">
    <source>
        <dbReference type="ARBA" id="ARBA00016195"/>
    </source>
</evidence>
<dbReference type="GO" id="GO:0005789">
    <property type="term" value="C:endoplasmic reticulum membrane"/>
    <property type="evidence" value="ECO:0007669"/>
    <property type="project" value="UniProtKB-SubCell"/>
</dbReference>
<evidence type="ECO:0000256" key="2">
    <source>
        <dbReference type="ARBA" id="ARBA00007149"/>
    </source>
</evidence>
<gene>
    <name evidence="11" type="ORF">RSOLAG1IB_08388</name>
</gene>
<evidence type="ECO:0000256" key="5">
    <source>
        <dbReference type="ARBA" id="ARBA00022692"/>
    </source>
</evidence>
<evidence type="ECO:0000256" key="1">
    <source>
        <dbReference type="ARBA" id="ARBA00004115"/>
    </source>
</evidence>
<dbReference type="EMBL" id="LN679127">
    <property type="protein sequence ID" value="CEL57155.1"/>
    <property type="molecule type" value="Genomic_DNA"/>
</dbReference>
<keyword evidence="6 10" id="KW-0732">Signal</keyword>
<dbReference type="OrthoDB" id="5327821at2759"/>
<keyword evidence="7" id="KW-0256">Endoplasmic reticulum</keyword>
<dbReference type="GO" id="GO:0051082">
    <property type="term" value="F:unfolded protein binding"/>
    <property type="evidence" value="ECO:0007669"/>
    <property type="project" value="TreeGrafter"/>
</dbReference>
<name>A0A0B7FHP6_THACB</name>
<evidence type="ECO:0000256" key="6">
    <source>
        <dbReference type="ARBA" id="ARBA00022729"/>
    </source>
</evidence>
<proteinExistence type="inferred from homology"/>
<evidence type="ECO:0000313" key="12">
    <source>
        <dbReference type="Proteomes" id="UP000059188"/>
    </source>
</evidence>
<comment type="subcellular location">
    <subcellularLocation>
        <location evidence="1">Endoplasmic reticulum membrane</location>
        <topology evidence="1">Single-pass type I membrane protein</topology>
    </subcellularLocation>
</comment>
<protein>
    <recommendedName>
        <fullName evidence="4">Protein ROT1</fullName>
    </recommendedName>
    <alternativeName>
        <fullName evidence="3">Protein rot1</fullName>
    </alternativeName>
</protein>
<feature type="chain" id="PRO_5002114197" description="Protein ROT1" evidence="10">
    <location>
        <begin position="19"/>
        <end position="190"/>
    </location>
</feature>
<evidence type="ECO:0000256" key="7">
    <source>
        <dbReference type="ARBA" id="ARBA00022824"/>
    </source>
</evidence>
<dbReference type="PANTHER" id="PTHR28090">
    <property type="entry name" value="PROTEIN ROT1"/>
    <property type="match status" value="1"/>
</dbReference>
<dbReference type="AlphaFoldDB" id="A0A0B7FHP6"/>
<reference evidence="11 12" key="1">
    <citation type="submission" date="2014-11" db="EMBL/GenBank/DDBJ databases">
        <authorList>
            <person name="Wibberg Daniel"/>
        </authorList>
    </citation>
    <scope>NUCLEOTIDE SEQUENCE [LARGE SCALE GENOMIC DNA]</scope>
    <source>
        <strain evidence="11">Rhizoctonia solani AG1-IB 7/3/14</strain>
    </source>
</reference>
<keyword evidence="5" id="KW-0812">Transmembrane</keyword>
<comment type="similarity">
    <text evidence="2">Belongs to the ROT1 family.</text>
</comment>
<dbReference type="PANTHER" id="PTHR28090:SF1">
    <property type="entry name" value="PROTEIN ROT1"/>
    <property type="match status" value="1"/>
</dbReference>
<dbReference type="STRING" id="1108050.A0A0B7FHP6"/>
<evidence type="ECO:0000256" key="9">
    <source>
        <dbReference type="ARBA" id="ARBA00023136"/>
    </source>
</evidence>
<keyword evidence="12" id="KW-1185">Reference proteome</keyword>
<dbReference type="Pfam" id="PF10681">
    <property type="entry name" value="Rot1"/>
    <property type="match status" value="1"/>
</dbReference>
<evidence type="ECO:0000313" key="11">
    <source>
        <dbReference type="EMBL" id="CEL57155.1"/>
    </source>
</evidence>
<keyword evidence="8" id="KW-1133">Transmembrane helix</keyword>
<keyword evidence="9" id="KW-0472">Membrane</keyword>
<evidence type="ECO:0000256" key="10">
    <source>
        <dbReference type="SAM" id="SignalP"/>
    </source>
</evidence>
<evidence type="ECO:0000256" key="8">
    <source>
        <dbReference type="ARBA" id="ARBA00022989"/>
    </source>
</evidence>
<evidence type="ECO:0000256" key="4">
    <source>
        <dbReference type="ARBA" id="ARBA00017291"/>
    </source>
</evidence>
<dbReference type="GO" id="GO:0006458">
    <property type="term" value="P:'de novo' protein folding"/>
    <property type="evidence" value="ECO:0007669"/>
    <property type="project" value="InterPro"/>
</dbReference>
<organism evidence="11 12">
    <name type="scientific">Thanatephorus cucumeris (strain AG1-IB / isolate 7/3/14)</name>
    <name type="common">Lettuce bottom rot fungus</name>
    <name type="synonym">Rhizoctonia solani</name>
    <dbReference type="NCBI Taxonomy" id="1108050"/>
    <lineage>
        <taxon>Eukaryota</taxon>
        <taxon>Fungi</taxon>
        <taxon>Dikarya</taxon>
        <taxon>Basidiomycota</taxon>
        <taxon>Agaricomycotina</taxon>
        <taxon>Agaricomycetes</taxon>
        <taxon>Cantharellales</taxon>
        <taxon>Ceratobasidiaceae</taxon>
        <taxon>Rhizoctonia</taxon>
        <taxon>Rhizoctonia solani AG-1</taxon>
    </lineage>
</organism>
<sequence length="190" mass="21089">MLFSTLLTAVIGTLPVLGQGAFDKSHKMAYLKGTWSISTKNVPVGPSFVNPAENKFFFPKDNNNTDSRTYSFTEDGFYEYCAYVAPSVGSDNCISALFIYQHGTYDFLSNGSMTLSPFEKDGRFQMGNSCKGSNSAVPYNYTELMVNWSIDIESAAPPVLKLHEANWEQPQNLTLAHNPPQMLSTRPLTK</sequence>
<accession>A0A0B7FHP6</accession>